<reference evidence="2" key="1">
    <citation type="submission" date="2020-02" db="EMBL/GenBank/DDBJ databases">
        <authorList>
            <person name="Meier V. D."/>
        </authorList>
    </citation>
    <scope>NUCLEOTIDE SEQUENCE</scope>
    <source>
        <strain evidence="2">AVDCRST_MAG18</strain>
    </source>
</reference>
<proteinExistence type="predicted"/>
<feature type="compositionally biased region" description="Basic residues" evidence="1">
    <location>
        <begin position="74"/>
        <end position="86"/>
    </location>
</feature>
<evidence type="ECO:0000256" key="1">
    <source>
        <dbReference type="SAM" id="MobiDB-lite"/>
    </source>
</evidence>
<organism evidence="2">
    <name type="scientific">uncultured Thermomicrobiales bacterium</name>
    <dbReference type="NCBI Taxonomy" id="1645740"/>
    <lineage>
        <taxon>Bacteria</taxon>
        <taxon>Pseudomonadati</taxon>
        <taxon>Thermomicrobiota</taxon>
        <taxon>Thermomicrobia</taxon>
        <taxon>Thermomicrobiales</taxon>
        <taxon>environmental samples</taxon>
    </lineage>
</organism>
<feature type="compositionally biased region" description="Pro residues" evidence="1">
    <location>
        <begin position="157"/>
        <end position="169"/>
    </location>
</feature>
<feature type="compositionally biased region" description="Basic and acidic residues" evidence="1">
    <location>
        <begin position="275"/>
        <end position="295"/>
    </location>
</feature>
<feature type="compositionally biased region" description="Basic residues" evidence="1">
    <location>
        <begin position="127"/>
        <end position="137"/>
    </location>
</feature>
<feature type="compositionally biased region" description="Basic and acidic residues" evidence="1">
    <location>
        <begin position="108"/>
        <end position="121"/>
    </location>
</feature>
<feature type="non-terminal residue" evidence="2">
    <location>
        <position position="1"/>
    </location>
</feature>
<dbReference type="EMBL" id="CADCWN010000322">
    <property type="protein sequence ID" value="CAA9587179.1"/>
    <property type="molecule type" value="Genomic_DNA"/>
</dbReference>
<evidence type="ECO:0000313" key="2">
    <source>
        <dbReference type="EMBL" id="CAA9587179.1"/>
    </source>
</evidence>
<feature type="compositionally biased region" description="Basic and acidic residues" evidence="1">
    <location>
        <begin position="236"/>
        <end position="249"/>
    </location>
</feature>
<feature type="non-terminal residue" evidence="2">
    <location>
        <position position="295"/>
    </location>
</feature>
<dbReference type="AlphaFoldDB" id="A0A6J4VW14"/>
<feature type="compositionally biased region" description="Basic residues" evidence="1">
    <location>
        <begin position="49"/>
        <end position="63"/>
    </location>
</feature>
<feature type="region of interest" description="Disordered" evidence="1">
    <location>
        <begin position="1"/>
        <end position="295"/>
    </location>
</feature>
<feature type="compositionally biased region" description="Pro residues" evidence="1">
    <location>
        <begin position="14"/>
        <end position="26"/>
    </location>
</feature>
<feature type="compositionally biased region" description="Basic residues" evidence="1">
    <location>
        <begin position="27"/>
        <end position="39"/>
    </location>
</feature>
<accession>A0A6J4VW14</accession>
<feature type="compositionally biased region" description="Basic residues" evidence="1">
    <location>
        <begin position="187"/>
        <end position="204"/>
    </location>
</feature>
<protein>
    <submittedName>
        <fullName evidence="2">Transcriptional regulator, AraC family</fullName>
    </submittedName>
</protein>
<gene>
    <name evidence="2" type="ORF">AVDCRST_MAG18-4063</name>
</gene>
<sequence>GAGWRGRAARSEQPPAPRTSLLPPPPRARRDRGAARHLHHADLPAPHARAVRHRRHRARRATVRVRAQGVRGGAGRHHRQQSRRGPYRPGVRRERLDLPDALPRARAPRRDGVRTRGEAARPPRCSRTGHRRPRPGRVHPAAAPVATRPDEPARKGVPPPLVARPTPGPPRRRADTGERGQAGVGCSRHHARLPASPPRRRGHAGRPERTGRPGTPACTAQLPRDHRPAAPRLPHRAADRRGEAADRRGGTTRRGGARGGLRRSEPPHPPIQALHRPDTRPIPRWLQDRARRLAL</sequence>
<name>A0A6J4VW14_9BACT</name>